<sequence length="106" mass="11754">MSARLIDLASVIRSKNAGPGELTLDIIFKTREAFERVVAQRLIDKALIAKLYGQREDDVLSVIAFEPAWAIKATLRRPTPSGAVGDTDIYGAQQHAPLLDLVFERY</sequence>
<dbReference type="Pfam" id="PF14330">
    <property type="entry name" value="DUF4387"/>
    <property type="match status" value="1"/>
</dbReference>
<reference evidence="2 3" key="1">
    <citation type="submission" date="2019-03" db="EMBL/GenBank/DDBJ databases">
        <title>Luteimonas zhaokaii sp.nov., isolated from the rectal contents of Plateau pika in Yushu, Qinghai Province, China.</title>
        <authorList>
            <person name="Zhang G."/>
        </authorList>
    </citation>
    <scope>NUCLEOTIDE SEQUENCE [LARGE SCALE GENOMIC DNA]</scope>
    <source>
        <strain evidence="2 3">THG-MD21</strain>
    </source>
</reference>
<dbReference type="InterPro" id="IPR025496">
    <property type="entry name" value="DUF4387"/>
</dbReference>
<evidence type="ECO:0000313" key="3">
    <source>
        <dbReference type="Proteomes" id="UP000295543"/>
    </source>
</evidence>
<feature type="domain" description="DUF4387" evidence="1">
    <location>
        <begin position="5"/>
        <end position="101"/>
    </location>
</feature>
<evidence type="ECO:0000259" key="1">
    <source>
        <dbReference type="Pfam" id="PF14330"/>
    </source>
</evidence>
<dbReference type="OrthoDB" id="9796125at2"/>
<name>A0A4V3ANF0_9GAMM</name>
<protein>
    <submittedName>
        <fullName evidence="2">DUF4387 domain-containing protein</fullName>
    </submittedName>
</protein>
<keyword evidence="3" id="KW-1185">Reference proteome</keyword>
<proteinExistence type="predicted"/>
<accession>A0A4V3ANF0</accession>
<gene>
    <name evidence="2" type="ORF">E2F49_11075</name>
</gene>
<dbReference type="Proteomes" id="UP000295543">
    <property type="component" value="Unassembled WGS sequence"/>
</dbReference>
<dbReference type="AlphaFoldDB" id="A0A4V3ANF0"/>
<evidence type="ECO:0000313" key="2">
    <source>
        <dbReference type="EMBL" id="TDK30874.1"/>
    </source>
</evidence>
<dbReference type="EMBL" id="SMTG01000004">
    <property type="protein sequence ID" value="TDK30874.1"/>
    <property type="molecule type" value="Genomic_DNA"/>
</dbReference>
<organism evidence="2 3">
    <name type="scientific">Luteimonas terrae</name>
    <dbReference type="NCBI Taxonomy" id="1530191"/>
    <lineage>
        <taxon>Bacteria</taxon>
        <taxon>Pseudomonadati</taxon>
        <taxon>Pseudomonadota</taxon>
        <taxon>Gammaproteobacteria</taxon>
        <taxon>Lysobacterales</taxon>
        <taxon>Lysobacteraceae</taxon>
        <taxon>Luteimonas</taxon>
    </lineage>
</organism>
<comment type="caution">
    <text evidence="2">The sequence shown here is derived from an EMBL/GenBank/DDBJ whole genome shotgun (WGS) entry which is preliminary data.</text>
</comment>
<dbReference type="RefSeq" id="WP_055250962.1">
    <property type="nucleotide sequence ID" value="NZ_SMTG01000004.1"/>
</dbReference>